<comment type="caution">
    <text evidence="1">The sequence shown here is derived from an EMBL/GenBank/DDBJ whole genome shotgun (WGS) entry which is preliminary data.</text>
</comment>
<dbReference type="EMBL" id="JBEWSZ010000008">
    <property type="protein sequence ID" value="MET2832230.1"/>
    <property type="molecule type" value="Genomic_DNA"/>
</dbReference>
<organism evidence="1 2">
    <name type="scientific">Mesorhizobium shangrilense</name>
    <dbReference type="NCBI Taxonomy" id="460060"/>
    <lineage>
        <taxon>Bacteria</taxon>
        <taxon>Pseudomonadati</taxon>
        <taxon>Pseudomonadota</taxon>
        <taxon>Alphaproteobacteria</taxon>
        <taxon>Hyphomicrobiales</taxon>
        <taxon>Phyllobacteriaceae</taxon>
        <taxon>Mesorhizobium</taxon>
    </lineage>
</organism>
<sequence length="75" mass="8173">MRELPRNIDADVVLAIGEMLDDHARMASVSLAAAVTHIRKLQQTALSDDEVEQLVVEMAGSRGLAVKFDRRPSGT</sequence>
<protein>
    <recommendedName>
        <fullName evidence="3">ANTAR domain-containing protein</fullName>
    </recommendedName>
</protein>
<evidence type="ECO:0000313" key="1">
    <source>
        <dbReference type="EMBL" id="MET2832230.1"/>
    </source>
</evidence>
<dbReference type="RefSeq" id="WP_354464453.1">
    <property type="nucleotide sequence ID" value="NZ_JBEWSZ010000008.1"/>
</dbReference>
<evidence type="ECO:0008006" key="3">
    <source>
        <dbReference type="Google" id="ProtNLM"/>
    </source>
</evidence>
<evidence type="ECO:0000313" key="2">
    <source>
        <dbReference type="Proteomes" id="UP001548832"/>
    </source>
</evidence>
<accession>A0ABV2DQD8</accession>
<dbReference type="Proteomes" id="UP001548832">
    <property type="component" value="Unassembled WGS sequence"/>
</dbReference>
<keyword evidence="2" id="KW-1185">Reference proteome</keyword>
<reference evidence="1 2" key="1">
    <citation type="submission" date="2024-06" db="EMBL/GenBank/DDBJ databases">
        <authorList>
            <person name="Kim D.-U."/>
        </authorList>
    </citation>
    <scope>NUCLEOTIDE SEQUENCE [LARGE SCALE GENOMIC DNA]</scope>
    <source>
        <strain evidence="1 2">KACC15460</strain>
    </source>
</reference>
<name>A0ABV2DQD8_9HYPH</name>
<proteinExistence type="predicted"/>
<gene>
    <name evidence="1" type="ORF">ABVQ20_35330</name>
</gene>